<dbReference type="RefSeq" id="WP_226894862.1">
    <property type="nucleotide sequence ID" value="NZ_CAXOIH010000022.1"/>
</dbReference>
<evidence type="ECO:0000313" key="3">
    <source>
        <dbReference type="Proteomes" id="UP000040453"/>
    </source>
</evidence>
<keyword evidence="1" id="KW-1133">Transmembrane helix</keyword>
<accession>A0A0A1M4Q2</accession>
<evidence type="ECO:0000256" key="1">
    <source>
        <dbReference type="SAM" id="Phobius"/>
    </source>
</evidence>
<evidence type="ECO:0000313" key="2">
    <source>
        <dbReference type="EMBL" id="CEI80265.1"/>
    </source>
</evidence>
<dbReference type="Proteomes" id="UP000040453">
    <property type="component" value="Unassembled WGS sequence"/>
</dbReference>
<dbReference type="Pfam" id="PF16935">
    <property type="entry name" value="Hol_Tox"/>
    <property type="match status" value="1"/>
</dbReference>
<keyword evidence="1" id="KW-0472">Membrane</keyword>
<name>A0A0A1M4Q2_9BACI</name>
<organism evidence="2 3">
    <name type="scientific">Oceanobacillus oncorhynchi</name>
    <dbReference type="NCBI Taxonomy" id="545501"/>
    <lineage>
        <taxon>Bacteria</taxon>
        <taxon>Bacillati</taxon>
        <taxon>Bacillota</taxon>
        <taxon>Bacilli</taxon>
        <taxon>Bacillales</taxon>
        <taxon>Bacillaceae</taxon>
        <taxon>Oceanobacillus</taxon>
    </lineage>
</organism>
<dbReference type="STRING" id="545501.BN997_00061"/>
<reference evidence="2 3" key="1">
    <citation type="submission" date="2014-11" db="EMBL/GenBank/DDBJ databases">
        <authorList>
            <person name="Urmite Genomes Urmite Genomes"/>
        </authorList>
    </citation>
    <scope>NUCLEOTIDE SEQUENCE [LARGE SCALE GENOMIC DNA]</scope>
    <source>
        <strain evidence="2 3">Oc5</strain>
    </source>
</reference>
<sequence>MATFDALSLMISFGLLIIAILSFHDKDQK</sequence>
<dbReference type="AlphaFoldDB" id="A0A0A1M4Q2"/>
<proteinExistence type="predicted"/>
<keyword evidence="3" id="KW-1185">Reference proteome</keyword>
<protein>
    <recommendedName>
        <fullName evidence="4">Holin-like toxin</fullName>
    </recommendedName>
</protein>
<gene>
    <name evidence="2" type="ORF">BN997_00061</name>
</gene>
<dbReference type="InterPro" id="IPR031616">
    <property type="entry name" value="BsrE-like"/>
</dbReference>
<evidence type="ECO:0008006" key="4">
    <source>
        <dbReference type="Google" id="ProtNLM"/>
    </source>
</evidence>
<dbReference type="EMBL" id="CDGG01000001">
    <property type="protein sequence ID" value="CEI80265.1"/>
    <property type="molecule type" value="Genomic_DNA"/>
</dbReference>
<keyword evidence="1" id="KW-0812">Transmembrane</keyword>
<feature type="transmembrane region" description="Helical" evidence="1">
    <location>
        <begin position="6"/>
        <end position="23"/>
    </location>
</feature>